<gene>
    <name evidence="2" type="ORF">SAMN05428642_101444</name>
</gene>
<evidence type="ECO:0008006" key="4">
    <source>
        <dbReference type="Google" id="ProtNLM"/>
    </source>
</evidence>
<dbReference type="RefSeq" id="WP_072400123.1">
    <property type="nucleotide sequence ID" value="NZ_FPKV01000001.1"/>
</dbReference>
<dbReference type="OrthoDB" id="768080at2"/>
<evidence type="ECO:0000313" key="3">
    <source>
        <dbReference type="Proteomes" id="UP000182544"/>
    </source>
</evidence>
<proteinExistence type="predicted"/>
<dbReference type="AlphaFoldDB" id="A0A1K2IB09"/>
<organism evidence="2 3">
    <name type="scientific">Flaviramulus basaltis</name>
    <dbReference type="NCBI Taxonomy" id="369401"/>
    <lineage>
        <taxon>Bacteria</taxon>
        <taxon>Pseudomonadati</taxon>
        <taxon>Bacteroidota</taxon>
        <taxon>Flavobacteriia</taxon>
        <taxon>Flavobacteriales</taxon>
        <taxon>Flavobacteriaceae</taxon>
        <taxon>Flaviramulus</taxon>
    </lineage>
</organism>
<name>A0A1K2IB09_9FLAO</name>
<dbReference type="EMBL" id="FPKV01000001">
    <property type="protein sequence ID" value="SFZ89604.1"/>
    <property type="molecule type" value="Genomic_DNA"/>
</dbReference>
<feature type="signal peptide" evidence="1">
    <location>
        <begin position="1"/>
        <end position="20"/>
    </location>
</feature>
<dbReference type="Proteomes" id="UP000182544">
    <property type="component" value="Unassembled WGS sequence"/>
</dbReference>
<protein>
    <recommendedName>
        <fullName evidence="4">Outer membrane protein beta-barrel domain-containing protein</fullName>
    </recommendedName>
</protein>
<dbReference type="STRING" id="369401.SAMN05428642_101444"/>
<feature type="chain" id="PRO_5012724341" description="Outer membrane protein beta-barrel domain-containing protein" evidence="1">
    <location>
        <begin position="21"/>
        <end position="183"/>
    </location>
</feature>
<keyword evidence="1" id="KW-0732">Signal</keyword>
<evidence type="ECO:0000256" key="1">
    <source>
        <dbReference type="SAM" id="SignalP"/>
    </source>
</evidence>
<sequence>MKRTLLFLLIPFFVSSSLFSQEVSTDNATEDKNELKINMTNLIGFKWLDVGYEYILNEESSIGIGILTKIGSDRDDSDGLDEYRTFSLTPYYRHFFSKKYAQGFFVEGFAMLHSGEDEFYNNNSGSYYDEKYTDLAIGVSGGAKFVTKRGFIAEIYLGIGRDMLDQSDIEVVGRGGIALGFRF</sequence>
<evidence type="ECO:0000313" key="2">
    <source>
        <dbReference type="EMBL" id="SFZ89604.1"/>
    </source>
</evidence>
<accession>A0A1K2IB09</accession>
<keyword evidence="3" id="KW-1185">Reference proteome</keyword>
<reference evidence="2 3" key="1">
    <citation type="submission" date="2016-10" db="EMBL/GenBank/DDBJ databases">
        <authorList>
            <person name="de Groot N.N."/>
        </authorList>
    </citation>
    <scope>NUCLEOTIDE SEQUENCE [LARGE SCALE GENOMIC DNA]</scope>
    <source>
        <strain evidence="2 3">DSM 18180</strain>
    </source>
</reference>